<keyword evidence="5" id="KW-1185">Reference proteome</keyword>
<dbReference type="RefSeq" id="WP_218326310.1">
    <property type="nucleotide sequence ID" value="NZ_JAHUZB010000004.1"/>
</dbReference>
<name>A0ABS6TED8_9ENTE</name>
<dbReference type="Pfam" id="PF05043">
    <property type="entry name" value="Mga"/>
    <property type="match status" value="1"/>
</dbReference>
<dbReference type="InterPro" id="IPR050661">
    <property type="entry name" value="BglG_antiterminators"/>
</dbReference>
<feature type="domain" description="Mga helix-turn-helix" evidence="3">
    <location>
        <begin position="88"/>
        <end position="165"/>
    </location>
</feature>
<evidence type="ECO:0000256" key="2">
    <source>
        <dbReference type="ARBA" id="ARBA00023163"/>
    </source>
</evidence>
<protein>
    <submittedName>
        <fullName evidence="4">Helix-turn-helix domain-containing protein</fullName>
    </submittedName>
</protein>
<comment type="caution">
    <text evidence="4">The sequence shown here is derived from an EMBL/GenBank/DDBJ whole genome shotgun (WGS) entry which is preliminary data.</text>
</comment>
<evidence type="ECO:0000256" key="1">
    <source>
        <dbReference type="ARBA" id="ARBA00023015"/>
    </source>
</evidence>
<proteinExistence type="predicted"/>
<keyword evidence="2" id="KW-0804">Transcription</keyword>
<organism evidence="4 5">
    <name type="scientific">Enterococcus alishanensis</name>
    <dbReference type="NCBI Taxonomy" id="1303817"/>
    <lineage>
        <taxon>Bacteria</taxon>
        <taxon>Bacillati</taxon>
        <taxon>Bacillota</taxon>
        <taxon>Bacilli</taxon>
        <taxon>Lactobacillales</taxon>
        <taxon>Enterococcaceae</taxon>
        <taxon>Enterococcus</taxon>
    </lineage>
</organism>
<dbReference type="Proteomes" id="UP000774130">
    <property type="component" value="Unassembled WGS sequence"/>
</dbReference>
<dbReference type="PANTHER" id="PTHR30185">
    <property type="entry name" value="CRYPTIC BETA-GLUCOSIDE BGL OPERON ANTITERMINATOR"/>
    <property type="match status" value="1"/>
</dbReference>
<dbReference type="InterPro" id="IPR007737">
    <property type="entry name" value="Mga_HTH"/>
</dbReference>
<sequence length="517" mass="61077">MIPINQLADLFDKETVTKIKIIYFFMEKKTWVSVDELSLTLEINQRTISKYLTFIEEDIDTFSLNKEIVIKSHSKKGFFLDYDFETALEDLVFKIIEETINYQLLMKIFFSKIPSIIQFSHEYYVSESSLWRMINKFRKKLLPKGISIERRSLELIGSEIQIRRLSLSLLFHSYTKDTWLYGSTTKLKVEKIINKVIPFFHLCLSDFGYKKLFCMIAIGIERTKQGKYITLSKELKENIEKNDLFDHFFYELKDVLPKEFYHREEIGFLFLYIFTKDEVFNDSYILKKFTTFHYERKTQLFQSVEAFKKILLDNQNLFIQKDDLKLVSQSLYSAHLCAQIFHNENQTATNLNGLFDVSNQQLPIHLKSLSETLISLLYSETGFPLFKETNFLRSVYSLLLESLTLLSKIEEPLQIFFESDLSSLEEKKLIKTIKNEFIDKYKLEIYTHNDCLFKSRSMDLFLSTKKISVAEQSLTPNIVIPTEPTKLDFYTLEKILSSLYLKKNQQKKLPELKSTSS</sequence>
<gene>
    <name evidence="4" type="ORF">KUA55_10930</name>
</gene>
<evidence type="ECO:0000259" key="3">
    <source>
        <dbReference type="Pfam" id="PF05043"/>
    </source>
</evidence>
<accession>A0ABS6TED8</accession>
<evidence type="ECO:0000313" key="5">
    <source>
        <dbReference type="Proteomes" id="UP000774130"/>
    </source>
</evidence>
<keyword evidence="1" id="KW-0805">Transcription regulation</keyword>
<dbReference type="EMBL" id="JAHUZB010000004">
    <property type="protein sequence ID" value="MBV7391194.1"/>
    <property type="molecule type" value="Genomic_DNA"/>
</dbReference>
<reference evidence="4 5" key="1">
    <citation type="submission" date="2021-06" db="EMBL/GenBank/DDBJ databases">
        <title>Enterococcus alishanensis sp. nov., a novel lactic acid bacterium isolated from fresh coffee beans.</title>
        <authorList>
            <person name="Chen Y.-S."/>
        </authorList>
    </citation>
    <scope>NUCLEOTIDE SEQUENCE [LARGE SCALE GENOMIC DNA]</scope>
    <source>
        <strain evidence="4 5">ALS3</strain>
    </source>
</reference>
<evidence type="ECO:0000313" key="4">
    <source>
        <dbReference type="EMBL" id="MBV7391194.1"/>
    </source>
</evidence>
<dbReference type="PANTHER" id="PTHR30185:SF13">
    <property type="entry name" value="LICABCH OPERON REGULATOR-RELATED"/>
    <property type="match status" value="1"/>
</dbReference>